<dbReference type="EMBL" id="JBBWWR010000005">
    <property type="protein sequence ID" value="KAK8966830.1"/>
    <property type="molecule type" value="Genomic_DNA"/>
</dbReference>
<comment type="caution">
    <text evidence="1">The sequence shown here is derived from an EMBL/GenBank/DDBJ whole genome shotgun (WGS) entry which is preliminary data.</text>
</comment>
<organism evidence="1 2">
    <name type="scientific">Platanthera guangdongensis</name>
    <dbReference type="NCBI Taxonomy" id="2320717"/>
    <lineage>
        <taxon>Eukaryota</taxon>
        <taxon>Viridiplantae</taxon>
        <taxon>Streptophyta</taxon>
        <taxon>Embryophyta</taxon>
        <taxon>Tracheophyta</taxon>
        <taxon>Spermatophyta</taxon>
        <taxon>Magnoliopsida</taxon>
        <taxon>Liliopsida</taxon>
        <taxon>Asparagales</taxon>
        <taxon>Orchidaceae</taxon>
        <taxon>Orchidoideae</taxon>
        <taxon>Orchideae</taxon>
        <taxon>Orchidinae</taxon>
        <taxon>Platanthera</taxon>
    </lineage>
</organism>
<dbReference type="Proteomes" id="UP001412067">
    <property type="component" value="Unassembled WGS sequence"/>
</dbReference>
<keyword evidence="2" id="KW-1185">Reference proteome</keyword>
<sequence length="169" mass="17947">MFDNYHNSGARGTNIDMAVMYARYLNQVPHKPTAEAEDSFGFIGSAPAELSSSSAPSTDLNCQSGASVLDEGNLGYMGSNCGGEQSADVLGFSVESGSMDQSLLPAASGGDEFPMNWGSVYPGLPWSLPEQHEEEVLTPAPAEIGSIHHFPELMIGDWSSMEQSGFEAF</sequence>
<evidence type="ECO:0000313" key="1">
    <source>
        <dbReference type="EMBL" id="KAK8966830.1"/>
    </source>
</evidence>
<protein>
    <submittedName>
        <fullName evidence="1">Uncharacterized protein</fullName>
    </submittedName>
</protein>
<name>A0ABR2MTL5_9ASPA</name>
<evidence type="ECO:0000313" key="2">
    <source>
        <dbReference type="Proteomes" id="UP001412067"/>
    </source>
</evidence>
<reference evidence="1 2" key="1">
    <citation type="journal article" date="2022" name="Nat. Plants">
        <title>Genomes of leafy and leafless Platanthera orchids illuminate the evolution of mycoheterotrophy.</title>
        <authorList>
            <person name="Li M.H."/>
            <person name="Liu K.W."/>
            <person name="Li Z."/>
            <person name="Lu H.C."/>
            <person name="Ye Q.L."/>
            <person name="Zhang D."/>
            <person name="Wang J.Y."/>
            <person name="Li Y.F."/>
            <person name="Zhong Z.M."/>
            <person name="Liu X."/>
            <person name="Yu X."/>
            <person name="Liu D.K."/>
            <person name="Tu X.D."/>
            <person name="Liu B."/>
            <person name="Hao Y."/>
            <person name="Liao X.Y."/>
            <person name="Jiang Y.T."/>
            <person name="Sun W.H."/>
            <person name="Chen J."/>
            <person name="Chen Y.Q."/>
            <person name="Ai Y."/>
            <person name="Zhai J.W."/>
            <person name="Wu S.S."/>
            <person name="Zhou Z."/>
            <person name="Hsiao Y.Y."/>
            <person name="Wu W.L."/>
            <person name="Chen Y.Y."/>
            <person name="Lin Y.F."/>
            <person name="Hsu J.L."/>
            <person name="Li C.Y."/>
            <person name="Wang Z.W."/>
            <person name="Zhao X."/>
            <person name="Zhong W.Y."/>
            <person name="Ma X.K."/>
            <person name="Ma L."/>
            <person name="Huang J."/>
            <person name="Chen G.Z."/>
            <person name="Huang M.Z."/>
            <person name="Huang L."/>
            <person name="Peng D.H."/>
            <person name="Luo Y.B."/>
            <person name="Zou S.Q."/>
            <person name="Chen S.P."/>
            <person name="Lan S."/>
            <person name="Tsai W.C."/>
            <person name="Van de Peer Y."/>
            <person name="Liu Z.J."/>
        </authorList>
    </citation>
    <scope>NUCLEOTIDE SEQUENCE [LARGE SCALE GENOMIC DNA]</scope>
    <source>
        <strain evidence="1">Lor288</strain>
    </source>
</reference>
<accession>A0ABR2MTL5</accession>
<gene>
    <name evidence="1" type="ORF">KSP40_PGU020320</name>
</gene>
<proteinExistence type="predicted"/>